<dbReference type="RefSeq" id="WP_256395817.1">
    <property type="nucleotide sequence ID" value="NZ_JANHDJ010000002.1"/>
</dbReference>
<accession>A0ABD6D8W1</accession>
<gene>
    <name evidence="1" type="ORF">ACFSBW_07935</name>
</gene>
<dbReference type="Gene3D" id="3.70.10.10">
    <property type="match status" value="1"/>
</dbReference>
<evidence type="ECO:0000313" key="2">
    <source>
        <dbReference type="Proteomes" id="UP001597052"/>
    </source>
</evidence>
<reference evidence="1 2" key="1">
    <citation type="journal article" date="2019" name="Int. J. Syst. Evol. Microbiol.">
        <title>The Global Catalogue of Microorganisms (GCM) 10K type strain sequencing project: providing services to taxonomists for standard genome sequencing and annotation.</title>
        <authorList>
            <consortium name="The Broad Institute Genomics Platform"/>
            <consortium name="The Broad Institute Genome Sequencing Center for Infectious Disease"/>
            <person name="Wu L."/>
            <person name="Ma J."/>
        </authorList>
    </citation>
    <scope>NUCLEOTIDE SEQUENCE [LARGE SCALE GENOMIC DNA]</scope>
    <source>
        <strain evidence="1 2">CGMCC 1.10593</strain>
    </source>
</reference>
<sequence>MTVQFELPRKTLDNILDGLATVITGDSDSTLDLNFVAEESDVIHIYVKKFNNIQILHTIRDGGEIKISVDEPRRSVFSSQILRDVVKKSKQERLKLKLVDDNFRIQVGDQWFTQPLEIELPLYHGSEFQERIENDSMEQIASLNREHTIEALSMMSVISPEFGCEIKENKLWIRVSDTVNGSGDVMQQLESPPDIGDSTFEYETNPVLSYLNTTTSDNIDLYLSTDGALKLITERGDHSSSLMLARRIVNR</sequence>
<keyword evidence="2" id="KW-1185">Reference proteome</keyword>
<dbReference type="EMBL" id="JBHUDM010000002">
    <property type="protein sequence ID" value="MFD1641802.1"/>
    <property type="molecule type" value="Genomic_DNA"/>
</dbReference>
<evidence type="ECO:0000313" key="1">
    <source>
        <dbReference type="EMBL" id="MFD1641802.1"/>
    </source>
</evidence>
<protein>
    <submittedName>
        <fullName evidence="1">Uncharacterized protein</fullName>
    </submittedName>
</protein>
<proteinExistence type="predicted"/>
<organism evidence="1 2">
    <name type="scientific">Halohasta litorea</name>
    <dbReference type="NCBI Taxonomy" id="869891"/>
    <lineage>
        <taxon>Archaea</taxon>
        <taxon>Methanobacteriati</taxon>
        <taxon>Methanobacteriota</taxon>
        <taxon>Stenosarchaea group</taxon>
        <taxon>Halobacteria</taxon>
        <taxon>Halobacteriales</taxon>
        <taxon>Haloferacaceae</taxon>
        <taxon>Halohasta</taxon>
    </lineage>
</organism>
<comment type="caution">
    <text evidence="1">The sequence shown here is derived from an EMBL/GenBank/DDBJ whole genome shotgun (WGS) entry which is preliminary data.</text>
</comment>
<dbReference type="AlphaFoldDB" id="A0ABD6D8W1"/>
<dbReference type="Proteomes" id="UP001597052">
    <property type="component" value="Unassembled WGS sequence"/>
</dbReference>
<name>A0ABD6D8W1_9EURY</name>